<evidence type="ECO:0008006" key="3">
    <source>
        <dbReference type="Google" id="ProtNLM"/>
    </source>
</evidence>
<comment type="caution">
    <text evidence="1">The sequence shown here is derived from an EMBL/GenBank/DDBJ whole genome shotgun (WGS) entry which is preliminary data.</text>
</comment>
<proteinExistence type="predicted"/>
<sequence>MARLDVEVRNDSLHIGERFSVSFIRTLRIPDDGRTYPLPAGLGRFPVARIQDHRDRVPAEWREHGGVMIPMYQREALWLNFGGAHHKPNAVKVGVGKVDALTGAPFTMALDGARQNYLVAPQQPWLDGINAGDGMIRQFVAMPLGSGYTVEGQVTGEERFGGIQLVCFEPKPGRFPEPPPVTYAAAAEMAGAPAAAPAADVRQRAGGVRRGTEMGLGAGGRMQQKLYEDPFGVDAWDADTFGRCFIHIVNSETWREITGEPVPPTPVTADAYKAHGHPWFGLYDEHLTDIPASDTLGAVKSVGELDAGKVTDGTW</sequence>
<evidence type="ECO:0000313" key="2">
    <source>
        <dbReference type="Proteomes" id="UP001147700"/>
    </source>
</evidence>
<dbReference type="EMBL" id="JAPCID010000032">
    <property type="protein sequence ID" value="MDA0140051.1"/>
    <property type="molecule type" value="Genomic_DNA"/>
</dbReference>
<accession>A0ABT4RNB7</accession>
<reference evidence="1" key="1">
    <citation type="submission" date="2022-10" db="EMBL/GenBank/DDBJ databases">
        <title>The WGS of Solirubrobacter sp. CPCC 204708.</title>
        <authorList>
            <person name="Jiang Z."/>
        </authorList>
    </citation>
    <scope>NUCLEOTIDE SEQUENCE</scope>
    <source>
        <strain evidence="1">CPCC 204708</strain>
    </source>
</reference>
<keyword evidence="2" id="KW-1185">Reference proteome</keyword>
<dbReference type="RefSeq" id="WP_202955055.1">
    <property type="nucleotide sequence ID" value="NZ_JAPCID010000032.1"/>
</dbReference>
<protein>
    <recommendedName>
        <fullName evidence="3">Integral membrane protein</fullName>
    </recommendedName>
</protein>
<name>A0ABT4RNB7_9ACTN</name>
<gene>
    <name evidence="1" type="ORF">OJ962_21280</name>
</gene>
<dbReference type="Proteomes" id="UP001147700">
    <property type="component" value="Unassembled WGS sequence"/>
</dbReference>
<organism evidence="1 2">
    <name type="scientific">Solirubrobacter deserti</name>
    <dbReference type="NCBI Taxonomy" id="2282478"/>
    <lineage>
        <taxon>Bacteria</taxon>
        <taxon>Bacillati</taxon>
        <taxon>Actinomycetota</taxon>
        <taxon>Thermoleophilia</taxon>
        <taxon>Solirubrobacterales</taxon>
        <taxon>Solirubrobacteraceae</taxon>
        <taxon>Solirubrobacter</taxon>
    </lineage>
</organism>
<evidence type="ECO:0000313" key="1">
    <source>
        <dbReference type="EMBL" id="MDA0140051.1"/>
    </source>
</evidence>